<dbReference type="GO" id="GO:0030170">
    <property type="term" value="F:pyridoxal phosphate binding"/>
    <property type="evidence" value="ECO:0007669"/>
    <property type="project" value="InterPro"/>
</dbReference>
<dbReference type="InterPro" id="IPR015422">
    <property type="entry name" value="PyrdxlP-dep_Trfase_small"/>
</dbReference>
<name>G5GIU4_9FIRM</name>
<dbReference type="PANTHER" id="PTHR42885:SF1">
    <property type="entry name" value="THREONINE-PHOSPHATE DECARBOXYLASE"/>
    <property type="match status" value="1"/>
</dbReference>
<dbReference type="AlphaFoldDB" id="G5GIU4"/>
<keyword evidence="3" id="KW-0032">Aminotransferase</keyword>
<dbReference type="InterPro" id="IPR015424">
    <property type="entry name" value="PyrdxlP-dep_Trfase"/>
</dbReference>
<evidence type="ECO:0000259" key="4">
    <source>
        <dbReference type="Pfam" id="PF00155"/>
    </source>
</evidence>
<evidence type="ECO:0000256" key="3">
    <source>
        <dbReference type="RuleBase" id="RU000481"/>
    </source>
</evidence>
<dbReference type="InterPro" id="IPR004838">
    <property type="entry name" value="NHTrfase_class1_PyrdxlP-BS"/>
</dbReference>
<dbReference type="Proteomes" id="UP000003011">
    <property type="component" value="Unassembled WGS sequence"/>
</dbReference>
<accession>G5GIU4</accession>
<dbReference type="STRING" id="679200.HMPREF9333_01484"/>
<dbReference type="Gene3D" id="3.90.1150.10">
    <property type="entry name" value="Aspartate Aminotransferase, domain 1"/>
    <property type="match status" value="1"/>
</dbReference>
<comment type="similarity">
    <text evidence="3">Belongs to the class-I pyridoxal-phosphate-dependent aminotransferase family.</text>
</comment>
<dbReference type="PATRIC" id="fig|679200.3.peg.1571"/>
<evidence type="ECO:0000256" key="1">
    <source>
        <dbReference type="ARBA" id="ARBA00001933"/>
    </source>
</evidence>
<reference evidence="5 6" key="1">
    <citation type="submission" date="2011-08" db="EMBL/GenBank/DDBJ databases">
        <title>The Genome Sequence of Johnsonella ignava ATCC 51276.</title>
        <authorList>
            <consortium name="The Broad Institute Genome Sequencing Platform"/>
            <person name="Earl A."/>
            <person name="Ward D."/>
            <person name="Feldgarden M."/>
            <person name="Gevers D."/>
            <person name="Izard J."/>
            <person name="Blanton J.M."/>
            <person name="Baranova O.V."/>
            <person name="Dewhirst F.E."/>
            <person name="Young S.K."/>
            <person name="Zeng Q."/>
            <person name="Gargeya S."/>
            <person name="Fitzgerald M."/>
            <person name="Haas B."/>
            <person name="Abouelleil A."/>
            <person name="Alvarado L."/>
            <person name="Arachchi H.M."/>
            <person name="Berlin A."/>
            <person name="Brown A."/>
            <person name="Chapman S.B."/>
            <person name="Chen Z."/>
            <person name="Dunbar C."/>
            <person name="Freedman E."/>
            <person name="Gearin G."/>
            <person name="Gellesch M."/>
            <person name="Goldberg J."/>
            <person name="Griggs A."/>
            <person name="Gujja S."/>
            <person name="Heiman D."/>
            <person name="Howarth C."/>
            <person name="Larson L."/>
            <person name="Lui A."/>
            <person name="MacDonald P.J.P."/>
            <person name="Montmayeur A."/>
            <person name="Murphy C."/>
            <person name="Neiman D."/>
            <person name="Pearson M."/>
            <person name="Priest M."/>
            <person name="Roberts A."/>
            <person name="Saif S."/>
            <person name="Shea T."/>
            <person name="Shenoy N."/>
            <person name="Sisk P."/>
            <person name="Stolte C."/>
            <person name="Sykes S."/>
            <person name="Wortman J."/>
            <person name="Nusbaum C."/>
            <person name="Birren B."/>
        </authorList>
    </citation>
    <scope>NUCLEOTIDE SEQUENCE [LARGE SCALE GENOMIC DNA]</scope>
    <source>
        <strain evidence="5 6">ATCC 51276</strain>
    </source>
</reference>
<dbReference type="eggNOG" id="COG0079">
    <property type="taxonomic scope" value="Bacteria"/>
</dbReference>
<dbReference type="GO" id="GO:0008483">
    <property type="term" value="F:transaminase activity"/>
    <property type="evidence" value="ECO:0007669"/>
    <property type="project" value="UniProtKB-KW"/>
</dbReference>
<protein>
    <recommendedName>
        <fullName evidence="3">Aminotransferase</fullName>
        <ecNumber evidence="3">2.6.1.-</ecNumber>
    </recommendedName>
</protein>
<evidence type="ECO:0000313" key="5">
    <source>
        <dbReference type="EMBL" id="EHI55348.1"/>
    </source>
</evidence>
<dbReference type="RefSeq" id="WP_005541159.1">
    <property type="nucleotide sequence ID" value="NZ_JH378833.1"/>
</dbReference>
<dbReference type="CDD" id="cd00609">
    <property type="entry name" value="AAT_like"/>
    <property type="match status" value="1"/>
</dbReference>
<dbReference type="EC" id="2.6.1.-" evidence="3"/>
<evidence type="ECO:0000313" key="6">
    <source>
        <dbReference type="Proteomes" id="UP000003011"/>
    </source>
</evidence>
<dbReference type="InterPro" id="IPR015421">
    <property type="entry name" value="PyrdxlP-dep_Trfase_major"/>
</dbReference>
<proteinExistence type="inferred from homology"/>
<keyword evidence="3" id="KW-0808">Transferase</keyword>
<feature type="domain" description="Aminotransferase class I/classII large" evidence="4">
    <location>
        <begin position="23"/>
        <end position="353"/>
    </location>
</feature>
<dbReference type="OrthoDB" id="9813612at2"/>
<evidence type="ECO:0000256" key="2">
    <source>
        <dbReference type="ARBA" id="ARBA00022898"/>
    </source>
</evidence>
<sequence length="361" mass="41390">MTKNKHGANLFELAKKYNFNMENIMDFSSNINPFGASPKALEYVCSHIENVSIYPDPEYKNLINSISLYCQVPAENILLGTGATGLISGFINYIKPKNAMIILPAYSEYEYELNKLKSCNIFFHCLKKENDFRIDIKKLIDDVNKNNIELLIMCSPNNPTGSVSDILCTSQLLSKTSCHVMIDETYVEFTDIKKYSSISLSHKYPKLFVIRSTSKFFAVPGIRLGYGISSNKDFLKQYSLNSELWQINIIASMMGEVMFTDTGFINNTYNKISYERKYLIDSLSHIAQLKIYPSYGNFILCEITSKKLNSAEVYEKLISKAAAIRNCSSFKTLDEYFFRICVLKHEQNEFLIKNLKLIFDE</sequence>
<organism evidence="5 6">
    <name type="scientific">Johnsonella ignava ATCC 51276</name>
    <dbReference type="NCBI Taxonomy" id="679200"/>
    <lineage>
        <taxon>Bacteria</taxon>
        <taxon>Bacillati</taxon>
        <taxon>Bacillota</taxon>
        <taxon>Clostridia</taxon>
        <taxon>Lachnospirales</taxon>
        <taxon>Lachnospiraceae</taxon>
        <taxon>Johnsonella</taxon>
    </lineage>
</organism>
<comment type="cofactor">
    <cofactor evidence="1 3">
        <name>pyridoxal 5'-phosphate</name>
        <dbReference type="ChEBI" id="CHEBI:597326"/>
    </cofactor>
</comment>
<comment type="caution">
    <text evidence="5">The sequence shown here is derived from an EMBL/GenBank/DDBJ whole genome shotgun (WGS) entry which is preliminary data.</text>
</comment>
<dbReference type="EMBL" id="ACZL01000023">
    <property type="protein sequence ID" value="EHI55348.1"/>
    <property type="molecule type" value="Genomic_DNA"/>
</dbReference>
<dbReference type="Gene3D" id="3.40.640.10">
    <property type="entry name" value="Type I PLP-dependent aspartate aminotransferase-like (Major domain)"/>
    <property type="match status" value="1"/>
</dbReference>
<dbReference type="InterPro" id="IPR004839">
    <property type="entry name" value="Aminotransferase_I/II_large"/>
</dbReference>
<dbReference type="HOGENOM" id="CLU_017584_3_2_9"/>
<dbReference type="SUPFAM" id="SSF53383">
    <property type="entry name" value="PLP-dependent transferases"/>
    <property type="match status" value="1"/>
</dbReference>
<dbReference type="PROSITE" id="PS00105">
    <property type="entry name" value="AA_TRANSFER_CLASS_1"/>
    <property type="match status" value="1"/>
</dbReference>
<dbReference type="Pfam" id="PF00155">
    <property type="entry name" value="Aminotran_1_2"/>
    <property type="match status" value="1"/>
</dbReference>
<dbReference type="PANTHER" id="PTHR42885">
    <property type="entry name" value="HISTIDINOL-PHOSPHATE AMINOTRANSFERASE-RELATED"/>
    <property type="match status" value="1"/>
</dbReference>
<keyword evidence="2" id="KW-0663">Pyridoxal phosphate</keyword>
<keyword evidence="6" id="KW-1185">Reference proteome</keyword>
<gene>
    <name evidence="5" type="ORF">HMPREF9333_01484</name>
</gene>